<name>A0A512JR64_9HYPH</name>
<dbReference type="AlphaFoldDB" id="A0A512JR64"/>
<keyword evidence="3" id="KW-1185">Reference proteome</keyword>
<proteinExistence type="predicted"/>
<dbReference type="EMBL" id="BJZV01000042">
    <property type="protein sequence ID" value="GEP12455.1"/>
    <property type="molecule type" value="Genomic_DNA"/>
</dbReference>
<reference evidence="2 3" key="1">
    <citation type="submission" date="2019-07" db="EMBL/GenBank/DDBJ databases">
        <title>Whole genome shotgun sequence of Methylobacterium gnaphalii NBRC 107716.</title>
        <authorList>
            <person name="Hosoyama A."/>
            <person name="Uohara A."/>
            <person name="Ohji S."/>
            <person name="Ichikawa N."/>
        </authorList>
    </citation>
    <scope>NUCLEOTIDE SEQUENCE [LARGE SCALE GENOMIC DNA]</scope>
    <source>
        <strain evidence="2 3">NBRC 107716</strain>
    </source>
</reference>
<sequence>MLMRNPLLSTPPRPPGQPIATCPPVALPIRFDACLRANPVVEQAGPDPVTESLARALGLSVTGVACRCVRLDDGTGLTLVVAEGSAWKREAKARLLTLKRAAAALGRRILLLPDRACDRIGGQATAAALGVGAGLGSRPYVQPQPRTACLPSGRRATAAGYHAGGGRLSAPAPGVAGAAGRASASVSEEGR</sequence>
<comment type="caution">
    <text evidence="2">The sequence shown here is derived from an EMBL/GenBank/DDBJ whole genome shotgun (WGS) entry which is preliminary data.</text>
</comment>
<evidence type="ECO:0000313" key="3">
    <source>
        <dbReference type="Proteomes" id="UP000321750"/>
    </source>
</evidence>
<organism evidence="2 3">
    <name type="scientific">Methylobacterium gnaphalii</name>
    <dbReference type="NCBI Taxonomy" id="1010610"/>
    <lineage>
        <taxon>Bacteria</taxon>
        <taxon>Pseudomonadati</taxon>
        <taxon>Pseudomonadota</taxon>
        <taxon>Alphaproteobacteria</taxon>
        <taxon>Hyphomicrobiales</taxon>
        <taxon>Methylobacteriaceae</taxon>
        <taxon>Methylobacterium</taxon>
    </lineage>
</organism>
<evidence type="ECO:0000313" key="2">
    <source>
        <dbReference type="EMBL" id="GEP12455.1"/>
    </source>
</evidence>
<feature type="region of interest" description="Disordered" evidence="1">
    <location>
        <begin position="161"/>
        <end position="191"/>
    </location>
</feature>
<protein>
    <submittedName>
        <fullName evidence="2">Uncharacterized protein</fullName>
    </submittedName>
</protein>
<feature type="compositionally biased region" description="Low complexity" evidence="1">
    <location>
        <begin position="169"/>
        <end position="191"/>
    </location>
</feature>
<gene>
    <name evidence="2" type="ORF">MGN01_43000</name>
</gene>
<dbReference type="Proteomes" id="UP000321750">
    <property type="component" value="Unassembled WGS sequence"/>
</dbReference>
<evidence type="ECO:0000256" key="1">
    <source>
        <dbReference type="SAM" id="MobiDB-lite"/>
    </source>
</evidence>
<dbReference type="RefSeq" id="WP_147048822.1">
    <property type="nucleotide sequence ID" value="NZ_BJZV01000042.1"/>
</dbReference>
<accession>A0A512JR64</accession>